<dbReference type="Gene3D" id="3.20.20.70">
    <property type="entry name" value="Aldolase class I"/>
    <property type="match status" value="1"/>
</dbReference>
<protein>
    <recommendedName>
        <fullName evidence="5">Alpha-galactosidase</fullName>
        <ecNumber evidence="5">3.2.1.22</ecNumber>
    </recommendedName>
    <alternativeName>
        <fullName evidence="5">Melibiase</fullName>
    </alternativeName>
</protein>
<keyword evidence="4 5" id="KW-0326">Glycosidase</keyword>
<comment type="catalytic activity">
    <reaction evidence="5">
        <text>Hydrolysis of terminal, non-reducing alpha-D-galactose residues in alpha-D-galactosides, including galactose oligosaccharides, galactomannans and galactolipids.</text>
        <dbReference type="EC" id="3.2.1.22"/>
    </reaction>
</comment>
<dbReference type="EC" id="3.2.1.22" evidence="5"/>
<keyword evidence="9" id="KW-1185">Reference proteome</keyword>
<gene>
    <name evidence="8" type="ORF">F6A08_06535</name>
</gene>
<dbReference type="Pfam" id="PF16499">
    <property type="entry name" value="Melibiase_2"/>
    <property type="match status" value="1"/>
</dbReference>
<dbReference type="InterPro" id="IPR041233">
    <property type="entry name" value="Melibiase_C"/>
</dbReference>
<evidence type="ECO:0000313" key="9">
    <source>
        <dbReference type="Proteomes" id="UP000478836"/>
    </source>
</evidence>
<feature type="compositionally biased region" description="Polar residues" evidence="6">
    <location>
        <begin position="500"/>
        <end position="512"/>
    </location>
</feature>
<accession>A0ABQ6VAY0</accession>
<evidence type="ECO:0000256" key="6">
    <source>
        <dbReference type="SAM" id="MobiDB-lite"/>
    </source>
</evidence>
<dbReference type="CDD" id="cd00161">
    <property type="entry name" value="beta-trefoil_Ricin-like"/>
    <property type="match status" value="1"/>
</dbReference>
<comment type="caution">
    <text evidence="8">The sequence shown here is derived from an EMBL/GenBank/DDBJ whole genome shotgun (WGS) entry which is preliminary data.</text>
</comment>
<dbReference type="InterPro" id="IPR000421">
    <property type="entry name" value="FA58C"/>
</dbReference>
<dbReference type="InterPro" id="IPR002241">
    <property type="entry name" value="Glyco_hydro_27"/>
</dbReference>
<dbReference type="SUPFAM" id="SSF51445">
    <property type="entry name" value="(Trans)glycosidases"/>
    <property type="match status" value="1"/>
</dbReference>
<dbReference type="Gene3D" id="2.80.10.50">
    <property type="match status" value="1"/>
</dbReference>
<dbReference type="SUPFAM" id="SSF51011">
    <property type="entry name" value="Glycosyl hydrolase domain"/>
    <property type="match status" value="1"/>
</dbReference>
<dbReference type="Proteomes" id="UP000478836">
    <property type="component" value="Unassembled WGS sequence"/>
</dbReference>
<feature type="region of interest" description="Disordered" evidence="6">
    <location>
        <begin position="472"/>
        <end position="512"/>
    </location>
</feature>
<evidence type="ECO:0000256" key="2">
    <source>
        <dbReference type="ARBA" id="ARBA00022729"/>
    </source>
</evidence>
<feature type="domain" description="F5/8 type C" evidence="7">
    <location>
        <begin position="51"/>
        <end position="216"/>
    </location>
</feature>
<dbReference type="PANTHER" id="PTHR11452">
    <property type="entry name" value="ALPHA-GALACTOSIDASE/ALPHA-N-ACETYLGALACTOSAMINIDASE"/>
    <property type="match status" value="1"/>
</dbReference>
<sequence>MYDLTDGGRKSMSLPAARTESSRSRSALAAGVLLALVAASFTVAGPADAATEAPSGTPIANSHYVLLDVDSESPPYPAPPSLDGTAAGAFDGDYATQWASKYNGGSPDPMPHFLTFDVGATHALTGVGYSVKVQGNGPAANVKVFTTNDADVAKDGTSSAWAPAGAATFHQPTSNTEVQFVTFDEPVSARYVQFRVVDAVNGSNNASASEIVVYTTDEDTTPPEPASPFSVKVDSVNTTDWKFPDDTSASTFIDRDGTFRFQQAHALYGKTSSRAWSFFTGTHLDDAVRDATISDAGTNPDTTAFCDGSPTGVEATVAQGSTSYSQANYCDLTQMWVDPDTGDWYGLVHNEFTPQPFADGLHYDSIDFAVSTDQGKTWSIPGHAITSPYSTARGDTAAFPQQTYYYGDGDPRLYVDYASGYFYAFYGSRIVNKGGSWVAFHQHVARAPIAEKMATGSWQKWYDGAWTQPGIGGKESNMTPVTDASPTGYTAPDDEYDPNTPGTAQQQVSTGQMPPTSPLFVMDVTYNAHLGLYIGEPQHPDQSGKAPQEFYATDNLATQKWFKLGDTGADYTSASWYRWFVDPANKWSSAIVGKSFRSYCSFGCMDGSSAQYVNVTIDADEPAAVLDTSKTHSIGSGDQRLTVADGGGMASSATEADTASGAWTFAATGDGAYTIASQAGTLLGVDGTRTADRAWRTPLTLTDPAEAGVGQQWFVLPSRSASTGEKTDTVRLVNRFSGLVLGLGAGKAETVPARSWDQQGDTTGGLGSTRAQTLTLAEFTDSTGSTLALTPPMGWNSWNVFGCSIDESIVRSVVDAIASNGMKAAGYEYITVDDCWMAPTRAADGSLQADPTRFPSGMKALGDYVHSKGLKFGVYESPTEGTCQKRPGSYGHETQDAQAFASWGVDYLKYDWCQTSTTESPRMWAENPGTTEKQLAQKLFTRMSDALDATGRPIVYSLSACCSALDFPQWAGSVGQLWRTSTDISNSWDSVMFNYGKTVGHAAAAGPGHWNDPDMLEVGNTSGTGLSPDETKAHLGLWALMAAPLVAGNDVRSASAEVTALLTNPRVLAIDQDPLGSAAVRVRDSAGIQVLTRPLVDGSRAVGILNTGSAPASVTVPLSEAGFDAGAVDLTEVFTGKESRAESAITVEVPAHGLALYRGMVDSPAALGITGPATVAAGATAEMVITAHRATEATDIAVTAPDGWTVTPATTSIPRGQSKTRVTVQAPAGAFGPAEIAVTGSVVDALGGDTHTVSAKTTVTATCGAQPQAPTAVVSVDSAESRLENTPGANAIDGNPSTFWGTDWSQTNAPLPHEIVVDLGASQMVCSLSYTPRQDNQNGRIKDYEVFVSDSPAAPGAGATPVLKGQAAAGTATQTLAFAHPVKGRYLTLRALSEQAGNRWTAVAELAVDVRPAPALDATVSAVGRCVAGKAYLAVTVRNGEDVPVKVEMTTDYGAKSFAAVRPGASAFHSFAVRTKTLPAGTAGARVTAVVDGHEVTADLRTPFEEMRCG</sequence>
<keyword evidence="2" id="KW-0732">Signal</keyword>
<dbReference type="CDD" id="cd14792">
    <property type="entry name" value="GH27"/>
    <property type="match status" value="1"/>
</dbReference>
<proteinExistence type="inferred from homology"/>
<evidence type="ECO:0000313" key="8">
    <source>
        <dbReference type="EMBL" id="KAB1867431.1"/>
    </source>
</evidence>
<dbReference type="InterPro" id="IPR017853">
    <property type="entry name" value="GH"/>
</dbReference>
<dbReference type="SUPFAM" id="SSF49785">
    <property type="entry name" value="Galactose-binding domain-like"/>
    <property type="match status" value="2"/>
</dbReference>
<evidence type="ECO:0000256" key="3">
    <source>
        <dbReference type="ARBA" id="ARBA00022801"/>
    </source>
</evidence>
<organism evidence="8 9">
    <name type="scientific">Microbacterium algeriense</name>
    <dbReference type="NCBI Taxonomy" id="2615184"/>
    <lineage>
        <taxon>Bacteria</taxon>
        <taxon>Bacillati</taxon>
        <taxon>Actinomycetota</taxon>
        <taxon>Actinomycetes</taxon>
        <taxon>Micrococcales</taxon>
        <taxon>Microbacteriaceae</taxon>
        <taxon>Microbacterium</taxon>
    </lineage>
</organism>
<dbReference type="SUPFAM" id="SSF50370">
    <property type="entry name" value="Ricin B-like lectins"/>
    <property type="match status" value="1"/>
</dbReference>
<dbReference type="InterPro" id="IPR008979">
    <property type="entry name" value="Galactose-bd-like_sf"/>
</dbReference>
<keyword evidence="3 5" id="KW-0378">Hydrolase</keyword>
<feature type="domain" description="F5/8 type C" evidence="7">
    <location>
        <begin position="1258"/>
        <end position="1413"/>
    </location>
</feature>
<evidence type="ECO:0000256" key="1">
    <source>
        <dbReference type="ARBA" id="ARBA00009743"/>
    </source>
</evidence>
<dbReference type="Pfam" id="PF00754">
    <property type="entry name" value="F5_F8_type_C"/>
    <property type="match status" value="2"/>
</dbReference>
<dbReference type="Gene3D" id="2.60.120.260">
    <property type="entry name" value="Galactose-binding domain-like"/>
    <property type="match status" value="2"/>
</dbReference>
<evidence type="ECO:0000256" key="4">
    <source>
        <dbReference type="ARBA" id="ARBA00023295"/>
    </source>
</evidence>
<comment type="similarity">
    <text evidence="1 5">Belongs to the glycosyl hydrolase 27 family.</text>
</comment>
<keyword evidence="5" id="KW-1015">Disulfide bond</keyword>
<dbReference type="Gene3D" id="2.60.40.1180">
    <property type="entry name" value="Golgi alpha-mannosidase II"/>
    <property type="match status" value="1"/>
</dbReference>
<feature type="compositionally biased region" description="Polar residues" evidence="6">
    <location>
        <begin position="476"/>
        <end position="488"/>
    </location>
</feature>
<dbReference type="Pfam" id="PF17801">
    <property type="entry name" value="Melibiase_C"/>
    <property type="match status" value="1"/>
</dbReference>
<reference evidence="9" key="1">
    <citation type="submission" date="2019-09" db="EMBL/GenBank/DDBJ databases">
        <title>Whole genome sequencing of Microbacterium maritypicum.</title>
        <authorList>
            <person name="Lenchi N."/>
        </authorList>
    </citation>
    <scope>NUCLEOTIDE SEQUENCE [LARGE SCALE GENOMIC DNA]</scope>
    <source>
        <strain evidence="9">G1</strain>
    </source>
</reference>
<dbReference type="EMBL" id="WAAO01000001">
    <property type="protein sequence ID" value="KAB1867431.1"/>
    <property type="molecule type" value="Genomic_DNA"/>
</dbReference>
<feature type="region of interest" description="Disordered" evidence="6">
    <location>
        <begin position="1"/>
        <end position="20"/>
    </location>
</feature>
<dbReference type="PROSITE" id="PS50022">
    <property type="entry name" value="FA58C_3"/>
    <property type="match status" value="2"/>
</dbReference>
<dbReference type="InterPro" id="IPR013785">
    <property type="entry name" value="Aldolase_TIM"/>
</dbReference>
<dbReference type="InterPro" id="IPR013780">
    <property type="entry name" value="Glyco_hydro_b"/>
</dbReference>
<dbReference type="InterPro" id="IPR035992">
    <property type="entry name" value="Ricin_B-like_lectins"/>
</dbReference>
<dbReference type="PRINTS" id="PR00740">
    <property type="entry name" value="GLHYDRLASE27"/>
</dbReference>
<evidence type="ECO:0000259" key="7">
    <source>
        <dbReference type="PROSITE" id="PS50022"/>
    </source>
</evidence>
<evidence type="ECO:0000256" key="5">
    <source>
        <dbReference type="RuleBase" id="RU361168"/>
    </source>
</evidence>
<dbReference type="PANTHER" id="PTHR11452:SF75">
    <property type="entry name" value="ALPHA-GALACTOSIDASE MEL1"/>
    <property type="match status" value="1"/>
</dbReference>
<name>A0ABQ6VAY0_9MICO</name>